<evidence type="ECO:0008006" key="6">
    <source>
        <dbReference type="Google" id="ProtNLM"/>
    </source>
</evidence>
<evidence type="ECO:0000256" key="1">
    <source>
        <dbReference type="SAM" id="SignalP"/>
    </source>
</evidence>
<feature type="signal peptide" evidence="1">
    <location>
        <begin position="1"/>
        <end position="38"/>
    </location>
</feature>
<evidence type="ECO:0000313" key="3">
    <source>
        <dbReference type="EMBL" id="QCC78428.1"/>
    </source>
</evidence>
<dbReference type="KEGG" id="ndp:E2C04_16720"/>
<reference evidence="2" key="2">
    <citation type="journal article" date="2014" name="Int. J. Syst. Evol. Microbiol.">
        <title>Complete genome of a new Firmicutes species belonging to the dominant human colonic microbiota ('Ruminococcus bicirculans') reveals two chromosomes and a selective capacity to utilize plant glucans.</title>
        <authorList>
            <consortium name="NISC Comparative Sequencing Program"/>
            <person name="Wegmann U."/>
            <person name="Louis P."/>
            <person name="Goesmann A."/>
            <person name="Henrissat B."/>
            <person name="Duncan S.H."/>
            <person name="Flint H.J."/>
        </authorList>
    </citation>
    <scope>NUCLEOTIDE SEQUENCE</scope>
    <source>
        <strain evidence="2">CCM 7403</strain>
    </source>
</reference>
<dbReference type="Proteomes" id="UP000630594">
    <property type="component" value="Unassembled WGS sequence"/>
</dbReference>
<reference evidence="2" key="5">
    <citation type="submission" date="2024-05" db="EMBL/GenBank/DDBJ databases">
        <authorList>
            <person name="Sun Q."/>
            <person name="Sedlacek I."/>
        </authorList>
    </citation>
    <scope>NUCLEOTIDE SEQUENCE</scope>
    <source>
        <strain evidence="2">CCM 7403</strain>
    </source>
</reference>
<keyword evidence="5" id="KW-1185">Reference proteome</keyword>
<reference evidence="5" key="3">
    <citation type="journal article" date="2019" name="Int. J. Syst. Evol. Microbiol.">
        <title>The Global Catalogue of Microorganisms (GCM) 10K type strain sequencing project: providing services to taxonomists for standard genome sequencing and annotation.</title>
        <authorList>
            <consortium name="The Broad Institute Genomics Platform"/>
            <consortium name="The Broad Institute Genome Sequencing Center for Infectious Disease"/>
            <person name="Wu L."/>
            <person name="Ma J."/>
        </authorList>
    </citation>
    <scope>NUCLEOTIDE SEQUENCE [LARGE SCALE GENOMIC DNA]</scope>
    <source>
        <strain evidence="5">CCM 7403</strain>
    </source>
</reference>
<dbReference type="PROSITE" id="PS51318">
    <property type="entry name" value="TAT"/>
    <property type="match status" value="1"/>
</dbReference>
<evidence type="ECO:0000313" key="5">
    <source>
        <dbReference type="Proteomes" id="UP000630594"/>
    </source>
</evidence>
<protein>
    <recommendedName>
        <fullName evidence="6">Tat pathway signal sequence domain protein</fullName>
    </recommendedName>
</protein>
<evidence type="ECO:0000313" key="4">
    <source>
        <dbReference type="Proteomes" id="UP000297025"/>
    </source>
</evidence>
<sequence>MITSARPANPSVDRRTLMRAAAWTAPAVTLAAASPAYASSGLGARPGACRVVQVTRSSWSVVTGGIVDRGNTGWLVRGQYDQPGMVSSAQATWFDGTKTGAGTSVQPDDSFLSFGNNASMTGATVIKVRYAFELTGSATVQLEGVVRLGYGDSGTPVQLTERQVLDVAVVDGNQNVRVAGIAHRRRNGNTYYPATADSAAYALLARTDEEVGAHHTLHTAIQGEHTYRAEYTSQPIALTGKSSVRRTVHLDYTLTLDRRASSAWVNDDVVINPPTVTVCQ</sequence>
<gene>
    <name evidence="3" type="ORF">E2C04_16720</name>
    <name evidence="2" type="ORF">GCM10007231_09390</name>
</gene>
<keyword evidence="1" id="KW-0732">Signal</keyword>
<proteinExistence type="predicted"/>
<reference evidence="3" key="4">
    <citation type="submission" date="2019-03" db="EMBL/GenBank/DDBJ databases">
        <authorList>
            <person name="Huang Y."/>
        </authorList>
    </citation>
    <scope>NUCLEOTIDE SEQUENCE</scope>
    <source>
        <strain evidence="3">JCM 16608</strain>
    </source>
</reference>
<dbReference type="RefSeq" id="WP_135833465.1">
    <property type="nucleotide sequence ID" value="NZ_BMCK01000001.1"/>
</dbReference>
<dbReference type="Proteomes" id="UP000297025">
    <property type="component" value="Chromosome"/>
</dbReference>
<dbReference type="InterPro" id="IPR006311">
    <property type="entry name" value="TAT_signal"/>
</dbReference>
<evidence type="ECO:0000313" key="2">
    <source>
        <dbReference type="EMBL" id="GGD12523.1"/>
    </source>
</evidence>
<name>A0A4P7UGS8_9ACTN</name>
<feature type="chain" id="PRO_5020224132" description="Tat pathway signal sequence domain protein" evidence="1">
    <location>
        <begin position="39"/>
        <end position="280"/>
    </location>
</feature>
<dbReference type="EMBL" id="BMCK01000001">
    <property type="protein sequence ID" value="GGD12523.1"/>
    <property type="molecule type" value="Genomic_DNA"/>
</dbReference>
<accession>A0A4P7UGS8</accession>
<reference evidence="3 4" key="1">
    <citation type="journal article" date="2008" name="Int. J. Syst. Evol. Microbiol.">
        <title>Nocardioides daphniae sp. nov., isolated from Daphnia cucullata (Crustacea: Cladocera).</title>
        <authorList>
            <person name="Toth E.M."/>
            <person name="Keki Z."/>
            <person name="Homonnay Z.G."/>
            <person name="Borsodi A.K."/>
            <person name="Marialigeti K."/>
            <person name="Schumann P."/>
        </authorList>
    </citation>
    <scope>NUCLEOTIDE SEQUENCE [LARGE SCALE GENOMIC DNA]</scope>
    <source>
        <strain evidence="3 4">JCM 16608</strain>
    </source>
</reference>
<dbReference type="AlphaFoldDB" id="A0A4P7UGS8"/>
<organism evidence="3 4">
    <name type="scientific">Nocardioides daphniae</name>
    <dbReference type="NCBI Taxonomy" id="402297"/>
    <lineage>
        <taxon>Bacteria</taxon>
        <taxon>Bacillati</taxon>
        <taxon>Actinomycetota</taxon>
        <taxon>Actinomycetes</taxon>
        <taxon>Propionibacteriales</taxon>
        <taxon>Nocardioidaceae</taxon>
        <taxon>Nocardioides</taxon>
    </lineage>
</organism>
<dbReference type="OrthoDB" id="10019395at2"/>
<dbReference type="EMBL" id="CP038462">
    <property type="protein sequence ID" value="QCC78428.1"/>
    <property type="molecule type" value="Genomic_DNA"/>
</dbReference>